<feature type="transmembrane region" description="Helical" evidence="4">
    <location>
        <begin position="46"/>
        <end position="66"/>
    </location>
</feature>
<evidence type="ECO:0000313" key="7">
    <source>
        <dbReference type="Proteomes" id="UP000309676"/>
    </source>
</evidence>
<feature type="transmembrane region" description="Helical" evidence="4">
    <location>
        <begin position="119"/>
        <end position="143"/>
    </location>
</feature>
<dbReference type="PANTHER" id="PTHR43280">
    <property type="entry name" value="ARAC-FAMILY TRANSCRIPTIONAL REGULATOR"/>
    <property type="match status" value="1"/>
</dbReference>
<gene>
    <name evidence="6" type="ORF">FE782_17270</name>
</gene>
<keyword evidence="4" id="KW-0812">Transmembrane</keyword>
<name>A0A5R9GI01_9BACL</name>
<keyword evidence="3" id="KW-0804">Transcription</keyword>
<dbReference type="SUPFAM" id="SSF46689">
    <property type="entry name" value="Homeodomain-like"/>
    <property type="match status" value="2"/>
</dbReference>
<evidence type="ECO:0000256" key="4">
    <source>
        <dbReference type="SAM" id="Phobius"/>
    </source>
</evidence>
<comment type="caution">
    <text evidence="6">The sequence shown here is derived from an EMBL/GenBank/DDBJ whole genome shotgun (WGS) entry which is preliminary data.</text>
</comment>
<evidence type="ECO:0000256" key="2">
    <source>
        <dbReference type="ARBA" id="ARBA00023125"/>
    </source>
</evidence>
<keyword evidence="1" id="KW-0805">Transcription regulation</keyword>
<dbReference type="InterPro" id="IPR009057">
    <property type="entry name" value="Homeodomain-like_sf"/>
</dbReference>
<dbReference type="GO" id="GO:0003700">
    <property type="term" value="F:DNA-binding transcription factor activity"/>
    <property type="evidence" value="ECO:0007669"/>
    <property type="project" value="InterPro"/>
</dbReference>
<dbReference type="GO" id="GO:0043565">
    <property type="term" value="F:sequence-specific DNA binding"/>
    <property type="evidence" value="ECO:0007669"/>
    <property type="project" value="InterPro"/>
</dbReference>
<protein>
    <submittedName>
        <fullName evidence="6">Helix-turn-helix domain-containing protein</fullName>
    </submittedName>
</protein>
<dbReference type="AlphaFoldDB" id="A0A5R9GI01"/>
<feature type="domain" description="HTH araC/xylS-type" evidence="5">
    <location>
        <begin position="779"/>
        <end position="877"/>
    </location>
</feature>
<keyword evidence="4" id="KW-0472">Membrane</keyword>
<keyword evidence="4" id="KW-1133">Transmembrane helix</keyword>
<dbReference type="InterPro" id="IPR018060">
    <property type="entry name" value="HTH_AraC"/>
</dbReference>
<dbReference type="Pfam" id="PF12833">
    <property type="entry name" value="HTH_18"/>
    <property type="match status" value="1"/>
</dbReference>
<proteinExistence type="predicted"/>
<keyword evidence="7" id="KW-1185">Reference proteome</keyword>
<accession>A0A5R9GI01</accession>
<dbReference type="PRINTS" id="PR00032">
    <property type="entry name" value="HTHARAC"/>
</dbReference>
<dbReference type="PROSITE" id="PS01124">
    <property type="entry name" value="HTH_ARAC_FAMILY_2"/>
    <property type="match status" value="1"/>
</dbReference>
<evidence type="ECO:0000256" key="1">
    <source>
        <dbReference type="ARBA" id="ARBA00023015"/>
    </source>
</evidence>
<dbReference type="InterPro" id="IPR018062">
    <property type="entry name" value="HTH_AraC-typ_CS"/>
</dbReference>
<dbReference type="Proteomes" id="UP000309676">
    <property type="component" value="Unassembled WGS sequence"/>
</dbReference>
<reference evidence="6 7" key="1">
    <citation type="submission" date="2019-05" db="EMBL/GenBank/DDBJ databases">
        <authorList>
            <person name="Narsing Rao M.P."/>
            <person name="Li W.J."/>
        </authorList>
    </citation>
    <scope>NUCLEOTIDE SEQUENCE [LARGE SCALE GENOMIC DNA]</scope>
    <source>
        <strain evidence="6 7">SYSU_K30003</strain>
    </source>
</reference>
<evidence type="ECO:0000259" key="5">
    <source>
        <dbReference type="PROSITE" id="PS01124"/>
    </source>
</evidence>
<evidence type="ECO:0000256" key="3">
    <source>
        <dbReference type="ARBA" id="ARBA00023163"/>
    </source>
</evidence>
<sequence length="888" mass="98854">MVCCGSGFVFVFVFCIRSLVRTRPGFGNGYIPTIPGSPPPRQSFLWGFLAFFGIPPAISLLCFFGFRMYFGLRLFENGNCDIIPIVDIEVEPFARLLETLSSREGMLVLGRPVIKNRSLFLKLLLAMTTLIVVTVILISWATYSISADTSVRNSIEYNESMLVQQRELVQKELDAVKNVVSNIMMTQSYLYRTINGRLSVGSLIDLTKYIEEQSRMSPYIDSIYLYYDELGIVLSSRNDIKMSAAASFEDGSWLTEMERSTGSRTAWLTGRPDGFRPDGKATSLLQKMPLIGDLEGAIVVNLKMDALFGDYLSYYKNKKGQTLVVGPDRAPLYGESGFEPADAAALVSAPFEGGTGYSIDRGERIVTYTVMPATGWTFVNVTKRSDLLASMNRIKTIVIAVSAGYVLAAFAIAFFVSRSIYHPIRSLIAYIGGVVPASEAGGTEAGAAPTASDEASFIRRSFERLTTDHDRMASEKTRIESLLAEHRTAIREKLLHDLIRGVVSERADAAGDDADAAEAPLPLRVDFARFAAVTFELEDDRPKEKEDAWRLHLLPYRLMEPFGNEPPAEIFAKDDARIVVLLSVPVGADHAPLELAKTLKHDLLERFGLVATFGVSRVHSGKPAVRAAFEETVEALHHKIYIGAGEILSYAAVSGSRDEDRPYHYPYESEKRLLQALLQSNEAECGAIVEDISREVIDRKLGKSAIQQLYFQLGGEIVKTVARTGGDAAAIFGEQSDAMLALSRAQTVREMERCIRDMCALVLEHNRVKRERMNDVTLRLAMEFMENHYNNNISVDTVADYVQRSTSFLSRIFKEATGQTVNDYLIQLRIRRAKELLANPALSLEDICRDIGYANVSYFSKLFKSRTGLTPGQFRIERTADKLRSEQL</sequence>
<dbReference type="PROSITE" id="PS00041">
    <property type="entry name" value="HTH_ARAC_FAMILY_1"/>
    <property type="match status" value="1"/>
</dbReference>
<dbReference type="PANTHER" id="PTHR43280:SF28">
    <property type="entry name" value="HTH-TYPE TRANSCRIPTIONAL ACTIVATOR RHAS"/>
    <property type="match status" value="1"/>
</dbReference>
<dbReference type="SMART" id="SM00342">
    <property type="entry name" value="HTH_ARAC"/>
    <property type="match status" value="1"/>
</dbReference>
<organism evidence="6 7">
    <name type="scientific">Paenibacillus antri</name>
    <dbReference type="NCBI Taxonomy" id="2582848"/>
    <lineage>
        <taxon>Bacteria</taxon>
        <taxon>Bacillati</taxon>
        <taxon>Bacillota</taxon>
        <taxon>Bacilli</taxon>
        <taxon>Bacillales</taxon>
        <taxon>Paenibacillaceae</taxon>
        <taxon>Paenibacillus</taxon>
    </lineage>
</organism>
<dbReference type="EMBL" id="VCIW01000011">
    <property type="protein sequence ID" value="TLS51135.1"/>
    <property type="molecule type" value="Genomic_DNA"/>
</dbReference>
<feature type="transmembrane region" description="Helical" evidence="4">
    <location>
        <begin position="397"/>
        <end position="416"/>
    </location>
</feature>
<dbReference type="Gene3D" id="1.10.10.60">
    <property type="entry name" value="Homeodomain-like"/>
    <property type="match status" value="2"/>
</dbReference>
<dbReference type="InterPro" id="IPR020449">
    <property type="entry name" value="Tscrpt_reg_AraC-type_HTH"/>
</dbReference>
<evidence type="ECO:0000313" key="6">
    <source>
        <dbReference type="EMBL" id="TLS51135.1"/>
    </source>
</evidence>
<keyword evidence="2" id="KW-0238">DNA-binding</keyword>